<keyword evidence="3" id="KW-1185">Reference proteome</keyword>
<dbReference type="EMBL" id="VSWC01000088">
    <property type="protein sequence ID" value="KAA1091817.1"/>
    <property type="molecule type" value="Genomic_DNA"/>
</dbReference>
<protein>
    <submittedName>
        <fullName evidence="1">Uncharacterized protein</fullName>
    </submittedName>
</protein>
<dbReference type="AlphaFoldDB" id="A0A5B0M132"/>
<reference evidence="3 4" key="1">
    <citation type="submission" date="2019-05" db="EMBL/GenBank/DDBJ databases">
        <title>Emergence of the Ug99 lineage of the wheat stem rust pathogen through somatic hybridization.</title>
        <authorList>
            <person name="Li F."/>
            <person name="Upadhyaya N.M."/>
            <person name="Sperschneider J."/>
            <person name="Matny O."/>
            <person name="Nguyen-Phuc H."/>
            <person name="Mago R."/>
            <person name="Raley C."/>
            <person name="Miller M.E."/>
            <person name="Silverstein K.A.T."/>
            <person name="Henningsen E."/>
            <person name="Hirsch C.D."/>
            <person name="Visser B."/>
            <person name="Pretorius Z.A."/>
            <person name="Steffenson B.J."/>
            <person name="Schwessinger B."/>
            <person name="Dodds P.N."/>
            <person name="Figueroa M."/>
        </authorList>
    </citation>
    <scope>NUCLEOTIDE SEQUENCE [LARGE SCALE GENOMIC DNA]</scope>
    <source>
        <strain evidence="2">21-0</strain>
        <strain evidence="1 4">Ug99</strain>
    </source>
</reference>
<dbReference type="EMBL" id="VDEP01000499">
    <property type="protein sequence ID" value="KAA1069893.1"/>
    <property type="molecule type" value="Genomic_DNA"/>
</dbReference>
<evidence type="ECO:0000313" key="2">
    <source>
        <dbReference type="EMBL" id="KAA1091817.1"/>
    </source>
</evidence>
<organism evidence="1 4">
    <name type="scientific">Puccinia graminis f. sp. tritici</name>
    <dbReference type="NCBI Taxonomy" id="56615"/>
    <lineage>
        <taxon>Eukaryota</taxon>
        <taxon>Fungi</taxon>
        <taxon>Dikarya</taxon>
        <taxon>Basidiomycota</taxon>
        <taxon>Pucciniomycotina</taxon>
        <taxon>Pucciniomycetes</taxon>
        <taxon>Pucciniales</taxon>
        <taxon>Pucciniaceae</taxon>
        <taxon>Puccinia</taxon>
    </lineage>
</organism>
<sequence>MRVLSNLGDLDLNPLHTEVDIPFTTQIDLELRIVQLEVDVGDVNDRYTNYSPQVKEARLANACQTSF</sequence>
<proteinExistence type="predicted"/>
<dbReference type="Proteomes" id="UP000325313">
    <property type="component" value="Unassembled WGS sequence"/>
</dbReference>
<evidence type="ECO:0000313" key="1">
    <source>
        <dbReference type="EMBL" id="KAA1069893.1"/>
    </source>
</evidence>
<accession>A0A5B0M132</accession>
<evidence type="ECO:0000313" key="3">
    <source>
        <dbReference type="Proteomes" id="UP000324748"/>
    </source>
</evidence>
<evidence type="ECO:0000313" key="4">
    <source>
        <dbReference type="Proteomes" id="UP000325313"/>
    </source>
</evidence>
<gene>
    <name evidence="2" type="ORF">PGT21_000108</name>
    <name evidence="1" type="ORF">PGTUg99_000157</name>
</gene>
<comment type="caution">
    <text evidence="1">The sequence shown here is derived from an EMBL/GenBank/DDBJ whole genome shotgun (WGS) entry which is preliminary data.</text>
</comment>
<dbReference type="Proteomes" id="UP000324748">
    <property type="component" value="Unassembled WGS sequence"/>
</dbReference>
<name>A0A5B0M132_PUCGR</name>